<dbReference type="PANTHER" id="PTHR22957:SF502">
    <property type="entry name" value="SMALL G PROTEIN SIGNALING MODULATOR 2-RELATED"/>
    <property type="match status" value="1"/>
</dbReference>
<feature type="region of interest" description="Disordered" evidence="2">
    <location>
        <begin position="270"/>
        <end position="317"/>
    </location>
</feature>
<feature type="compositionally biased region" description="Polar residues" evidence="2">
    <location>
        <begin position="291"/>
        <end position="300"/>
    </location>
</feature>
<dbReference type="Proteomes" id="UP000242414">
    <property type="component" value="Unassembled WGS sequence"/>
</dbReference>
<dbReference type="GO" id="GO:0005096">
    <property type="term" value="F:GTPase activator activity"/>
    <property type="evidence" value="ECO:0007669"/>
    <property type="project" value="UniProtKB-KW"/>
</dbReference>
<feature type="compositionally biased region" description="Polar residues" evidence="2">
    <location>
        <begin position="308"/>
        <end position="317"/>
    </location>
</feature>
<proteinExistence type="predicted"/>
<gene>
    <name evidence="4" type="ORF">BCV72DRAFT_279543</name>
</gene>
<feature type="region of interest" description="Disordered" evidence="2">
    <location>
        <begin position="231"/>
        <end position="256"/>
    </location>
</feature>
<dbReference type="PANTHER" id="PTHR22957">
    <property type="entry name" value="TBC1 DOMAIN FAMILY MEMBER GTPASE-ACTIVATING PROTEIN"/>
    <property type="match status" value="1"/>
</dbReference>
<protein>
    <submittedName>
        <fullName evidence="4">RabGAP/TBC</fullName>
    </submittedName>
</protein>
<feature type="domain" description="Rab-GAP TBC" evidence="3">
    <location>
        <begin position="465"/>
        <end position="685"/>
    </location>
</feature>
<dbReference type="OrthoDB" id="10264062at2759"/>
<feature type="compositionally biased region" description="Low complexity" evidence="2">
    <location>
        <begin position="237"/>
        <end position="254"/>
    </location>
</feature>
<keyword evidence="1" id="KW-0343">GTPase activation</keyword>
<reference evidence="4" key="1">
    <citation type="journal article" date="2016" name="Proc. Natl. Acad. Sci. U.S.A.">
        <title>Lipid metabolic changes in an early divergent fungus govern the establishment of a mutualistic symbiosis with endobacteria.</title>
        <authorList>
            <person name="Lastovetsky O.A."/>
            <person name="Gaspar M.L."/>
            <person name="Mondo S.J."/>
            <person name="LaButti K.M."/>
            <person name="Sandor L."/>
            <person name="Grigoriev I.V."/>
            <person name="Henry S.A."/>
            <person name="Pawlowska T.E."/>
        </authorList>
    </citation>
    <scope>NUCLEOTIDE SEQUENCE [LARGE SCALE GENOMIC DNA]</scope>
    <source>
        <strain evidence="4">ATCC 52814</strain>
    </source>
</reference>
<dbReference type="InterPro" id="IPR000195">
    <property type="entry name" value="Rab-GAP-TBC_dom"/>
</dbReference>
<dbReference type="VEuPathDB" id="FungiDB:BCV72DRAFT_279543"/>
<name>A0A1X0QTY2_RHIZD</name>
<organism evidence="4">
    <name type="scientific">Rhizopus microsporus var. microsporus</name>
    <dbReference type="NCBI Taxonomy" id="86635"/>
    <lineage>
        <taxon>Eukaryota</taxon>
        <taxon>Fungi</taxon>
        <taxon>Fungi incertae sedis</taxon>
        <taxon>Mucoromycota</taxon>
        <taxon>Mucoromycotina</taxon>
        <taxon>Mucoromycetes</taxon>
        <taxon>Mucorales</taxon>
        <taxon>Mucorineae</taxon>
        <taxon>Rhizopodaceae</taxon>
        <taxon>Rhizopus</taxon>
    </lineage>
</organism>
<dbReference type="SMART" id="SM00164">
    <property type="entry name" value="TBC"/>
    <property type="match status" value="1"/>
</dbReference>
<dbReference type="PROSITE" id="PS50086">
    <property type="entry name" value="TBC_RABGAP"/>
    <property type="match status" value="1"/>
</dbReference>
<dbReference type="InterPro" id="IPR035969">
    <property type="entry name" value="Rab-GAP_TBC_sf"/>
</dbReference>
<dbReference type="SUPFAM" id="SSF47923">
    <property type="entry name" value="Ypt/Rab-GAP domain of gyp1p"/>
    <property type="match status" value="2"/>
</dbReference>
<evidence type="ECO:0000256" key="1">
    <source>
        <dbReference type="ARBA" id="ARBA00022468"/>
    </source>
</evidence>
<dbReference type="AlphaFoldDB" id="A0A1X0QTY2"/>
<evidence type="ECO:0000259" key="3">
    <source>
        <dbReference type="PROSITE" id="PS50086"/>
    </source>
</evidence>
<dbReference type="EMBL" id="KV922012">
    <property type="protein sequence ID" value="ORE03230.1"/>
    <property type="molecule type" value="Genomic_DNA"/>
</dbReference>
<dbReference type="Pfam" id="PF00566">
    <property type="entry name" value="RabGAP-TBC"/>
    <property type="match status" value="1"/>
</dbReference>
<evidence type="ECO:0000256" key="2">
    <source>
        <dbReference type="SAM" id="MobiDB-lite"/>
    </source>
</evidence>
<evidence type="ECO:0000313" key="4">
    <source>
        <dbReference type="EMBL" id="ORE03230.1"/>
    </source>
</evidence>
<sequence>MGGGSIYNKENIELLNLPQEQKQYNPYLNLQQYNSLYPTYDPNEYQIHPITLNDLPPELPPVPEAYRQPRNNDQDTVRLIYTKSGFYLKEPNMHGFFTIFSKSMENMNVHIAWVPEYLIEPVDIDRFIQLDGHLASDDDYPDIHINPAGETMMIMLKNIDTIYAPPPSEEEQASMVITLNTGEMLKPIYYSSQGHWPGYDIIDILSAFILIKRAEDMDYLYLVSSSTEDDLEYQPQVSTRATSVRSASSVNTARLSEQSKRSASEIVFSERQSVRGLGPSNENAVPKLPPRSNSPEISSRQQREKSESPTPLMTTASAAADPFDPFISTIRDAQWTILERLSRITQYSRDTASQVLEHPMARPVLPLLPPSLQQLLKKDNMLDDYETASQYLAQYGQATAEDEHFLDDQELQNLLADISELQGPSPIHTRRRGPIAAEEWVSLFDQEGKLSIPIPQVKQMIFQGGLDNEVRAEAWKFLLGIYPWHSTFEERDAIRQSQAEAYYRIKAVWFNDISVQESNEFQDEKHRIDKDVHRTDRNHEAFANEDMPNPDPQMVVGTNSNMETMKDILVTYNFYNTELGYVQGMSDLLAPLFVIMNDEAMSFWAFTRFMDRVQSNFYMDQSGMHAQLKTLNLLVQFMDPVLHKRFEDIDISNLFFCFRWLLVWFKREFDWEDIIRLWENLWTDHLTKKMILFIALAVIDTHREKILNELNQFDEVLRYINDLTGNIDLNHTLERAEVLYYQFERKIRAMQRKTSLLKDRLEERTVWNSPERYKIQEDIEKLKIPDHLLELLTL</sequence>
<dbReference type="Gene3D" id="1.10.8.270">
    <property type="entry name" value="putative rabgap domain of human tbc1 domain family member 14 like domains"/>
    <property type="match status" value="1"/>
</dbReference>
<dbReference type="Gene3D" id="1.10.472.80">
    <property type="entry name" value="Ypt/Rab-GAP domain of gyp1p, domain 3"/>
    <property type="match status" value="1"/>
</dbReference>
<accession>A0A1X0QTY2</accession>